<dbReference type="InterPro" id="IPR022742">
    <property type="entry name" value="Hydrolase_4"/>
</dbReference>
<evidence type="ECO:0000313" key="2">
    <source>
        <dbReference type="EMBL" id="MDF0715418.1"/>
    </source>
</evidence>
<comment type="caution">
    <text evidence="2">The sequence shown here is derived from an EMBL/GenBank/DDBJ whole genome shotgun (WGS) entry which is preliminary data.</text>
</comment>
<dbReference type="Gene3D" id="3.40.50.1820">
    <property type="entry name" value="alpha/beta hydrolase"/>
    <property type="match status" value="1"/>
</dbReference>
<dbReference type="PRINTS" id="PR00412">
    <property type="entry name" value="EPOXHYDRLASE"/>
</dbReference>
<dbReference type="PRINTS" id="PR00111">
    <property type="entry name" value="ABHYDROLASE"/>
</dbReference>
<sequence>MQALRKIKIKNWPMVFIAIIAMLFTQTGMGQTTTSKKIKLPNQNLEIHYLKAGHGKTKWVLIHGLGSYSKAYNKILSNLPKNVEAFALDLPGFGKTDLNGTSISMEDYAEVVDGFIHELGLKKVVLMGHSMGGQIAMTLALENPKWLKELILLSPAGIEQFTDKDRAWFDAVITESLYLNLTDEQIRQNFNINFYQGKLPEDAEFMYQDRIKIKEDTEAYKTYCSTIVRSIKAMLAGPVYGQIGQFKVPTMVLFGKNDLLIPNTILHPDLTIDLLMETLQHDYPQTTNKLIDEAGHFIIWDQSEKVVEEIQNFTNAHK</sequence>
<dbReference type="PANTHER" id="PTHR43798:SF33">
    <property type="entry name" value="HYDROLASE, PUTATIVE (AFU_ORTHOLOGUE AFUA_2G14860)-RELATED"/>
    <property type="match status" value="1"/>
</dbReference>
<dbReference type="InterPro" id="IPR029058">
    <property type="entry name" value="AB_hydrolase_fold"/>
</dbReference>
<feature type="domain" description="Serine aminopeptidase S33" evidence="1">
    <location>
        <begin position="59"/>
        <end position="299"/>
    </location>
</feature>
<dbReference type="InterPro" id="IPR000639">
    <property type="entry name" value="Epox_hydrolase-like"/>
</dbReference>
<evidence type="ECO:0000259" key="1">
    <source>
        <dbReference type="Pfam" id="PF12146"/>
    </source>
</evidence>
<dbReference type="InterPro" id="IPR050266">
    <property type="entry name" value="AB_hydrolase_sf"/>
</dbReference>
<dbReference type="PANTHER" id="PTHR43798">
    <property type="entry name" value="MONOACYLGLYCEROL LIPASE"/>
    <property type="match status" value="1"/>
</dbReference>
<dbReference type="Pfam" id="PF12146">
    <property type="entry name" value="Hydrolase_4"/>
    <property type="match status" value="1"/>
</dbReference>
<evidence type="ECO:0000313" key="3">
    <source>
        <dbReference type="Proteomes" id="UP001221366"/>
    </source>
</evidence>
<keyword evidence="2" id="KW-0378">Hydrolase</keyword>
<dbReference type="InterPro" id="IPR000073">
    <property type="entry name" value="AB_hydrolase_1"/>
</dbReference>
<proteinExistence type="predicted"/>
<dbReference type="GO" id="GO:0016787">
    <property type="term" value="F:hydrolase activity"/>
    <property type="evidence" value="ECO:0007669"/>
    <property type="project" value="UniProtKB-KW"/>
</dbReference>
<dbReference type="SUPFAM" id="SSF53474">
    <property type="entry name" value="alpha/beta-Hydrolases"/>
    <property type="match status" value="1"/>
</dbReference>
<keyword evidence="3" id="KW-1185">Reference proteome</keyword>
<dbReference type="Proteomes" id="UP001221366">
    <property type="component" value="Unassembled WGS sequence"/>
</dbReference>
<accession>A0ABT5XW51</accession>
<dbReference type="EMBL" id="JARFVB010000002">
    <property type="protein sequence ID" value="MDF0715418.1"/>
    <property type="molecule type" value="Genomic_DNA"/>
</dbReference>
<organism evidence="2 3">
    <name type="scientific">Flagellimonas yonaguniensis</name>
    <dbReference type="NCBI Taxonomy" id="3031325"/>
    <lineage>
        <taxon>Bacteria</taxon>
        <taxon>Pseudomonadati</taxon>
        <taxon>Bacteroidota</taxon>
        <taxon>Flavobacteriia</taxon>
        <taxon>Flavobacteriales</taxon>
        <taxon>Flavobacteriaceae</taxon>
        <taxon>Flagellimonas</taxon>
    </lineage>
</organism>
<name>A0ABT5XW51_9FLAO</name>
<gene>
    <name evidence="2" type="ORF">PY092_04590</name>
</gene>
<protein>
    <submittedName>
        <fullName evidence="2">Alpha/beta hydrolase</fullName>
    </submittedName>
</protein>
<reference evidence="2 3" key="1">
    <citation type="submission" date="2023-03" db="EMBL/GenBank/DDBJ databases">
        <title>Muricauda XX sp. nov. and Muricauda XXX sp. nov., two novel species isolated from Okinawa Trough.</title>
        <authorList>
            <person name="Cao W."/>
            <person name="Deng X."/>
        </authorList>
    </citation>
    <scope>NUCLEOTIDE SEQUENCE [LARGE SCALE GENOMIC DNA]</scope>
    <source>
        <strain evidence="2 3">334s03</strain>
    </source>
</reference>